<name>A0A4S8K5M3_MUSBA</name>
<evidence type="ECO:0000313" key="2">
    <source>
        <dbReference type="Proteomes" id="UP000317650"/>
    </source>
</evidence>
<comment type="caution">
    <text evidence="1">The sequence shown here is derived from an EMBL/GenBank/DDBJ whole genome shotgun (WGS) entry which is preliminary data.</text>
</comment>
<keyword evidence="2" id="KW-1185">Reference proteome</keyword>
<dbReference type="STRING" id="52838.A0A4S8K5M3"/>
<sequence>MACRSFPAVMEIYNLEDVVTVYRRLRRNPQERPHRQPKVWGRLGDYHVYMYFQVIDLLLFKGTEELSNIVTHSKQRHHLIGQYVVGRGGLVQDMGTKEQGISELIVQAFLQPLLIFELVKRVSPGNNDADDDSINCERDVEDNGLCSSILETRIAFSTSPASTYSFTSASQVRGPILQPLLDIRFTNSFPLTWVSFTNLPNSSYIIYFAKSSIKGKKNPANVAILLDITTFHLLQCCLSFLIKTSENVIPYNHSLGQEIRIPPIIKASNFK</sequence>
<dbReference type="AlphaFoldDB" id="A0A4S8K5M3"/>
<protein>
    <submittedName>
        <fullName evidence="1">Uncharacterized protein</fullName>
    </submittedName>
</protein>
<evidence type="ECO:0000313" key="1">
    <source>
        <dbReference type="EMBL" id="THU70153.1"/>
    </source>
</evidence>
<dbReference type="Proteomes" id="UP000317650">
    <property type="component" value="Chromosome 8"/>
</dbReference>
<dbReference type="EMBL" id="PYDT01000002">
    <property type="protein sequence ID" value="THU70153.1"/>
    <property type="molecule type" value="Genomic_DNA"/>
</dbReference>
<accession>A0A4S8K5M3</accession>
<organism evidence="1 2">
    <name type="scientific">Musa balbisiana</name>
    <name type="common">Banana</name>
    <dbReference type="NCBI Taxonomy" id="52838"/>
    <lineage>
        <taxon>Eukaryota</taxon>
        <taxon>Viridiplantae</taxon>
        <taxon>Streptophyta</taxon>
        <taxon>Embryophyta</taxon>
        <taxon>Tracheophyta</taxon>
        <taxon>Spermatophyta</taxon>
        <taxon>Magnoliopsida</taxon>
        <taxon>Liliopsida</taxon>
        <taxon>Zingiberales</taxon>
        <taxon>Musaceae</taxon>
        <taxon>Musa</taxon>
    </lineage>
</organism>
<gene>
    <name evidence="1" type="ORF">C4D60_Mb08t22030</name>
</gene>
<reference evidence="1 2" key="1">
    <citation type="journal article" date="2019" name="Nat. Plants">
        <title>Genome sequencing of Musa balbisiana reveals subgenome evolution and function divergence in polyploid bananas.</title>
        <authorList>
            <person name="Yao X."/>
        </authorList>
    </citation>
    <scope>NUCLEOTIDE SEQUENCE [LARGE SCALE GENOMIC DNA]</scope>
    <source>
        <strain evidence="2">cv. DH-PKW</strain>
        <tissue evidence="1">Leaves</tissue>
    </source>
</reference>
<proteinExistence type="predicted"/>